<dbReference type="EMBL" id="BMHL01000002">
    <property type="protein sequence ID" value="GGC26290.1"/>
    <property type="molecule type" value="Genomic_DNA"/>
</dbReference>
<accession>A0ABQ1LLL6</accession>
<dbReference type="Proteomes" id="UP000602004">
    <property type="component" value="Unassembled WGS sequence"/>
</dbReference>
<organism evidence="1 2">
    <name type="scientific">Paraburkholderia caffeinilytica</name>
    <dbReference type="NCBI Taxonomy" id="1761016"/>
    <lineage>
        <taxon>Bacteria</taxon>
        <taxon>Pseudomonadati</taxon>
        <taxon>Pseudomonadota</taxon>
        <taxon>Betaproteobacteria</taxon>
        <taxon>Burkholderiales</taxon>
        <taxon>Burkholderiaceae</taxon>
        <taxon>Paraburkholderia</taxon>
    </lineage>
</organism>
<keyword evidence="2" id="KW-1185">Reference proteome</keyword>
<proteinExistence type="predicted"/>
<gene>
    <name evidence="1" type="ORF">GCM10011400_10930</name>
</gene>
<dbReference type="SUPFAM" id="SSF74650">
    <property type="entry name" value="Galactose mutarotase-like"/>
    <property type="match status" value="1"/>
</dbReference>
<evidence type="ECO:0000313" key="1">
    <source>
        <dbReference type="EMBL" id="GGC26290.1"/>
    </source>
</evidence>
<dbReference type="CDD" id="cd09021">
    <property type="entry name" value="Aldose_epim_Ec_YphB"/>
    <property type="match status" value="1"/>
</dbReference>
<evidence type="ECO:0000313" key="2">
    <source>
        <dbReference type="Proteomes" id="UP000602004"/>
    </source>
</evidence>
<name>A0ABQ1LLL6_9BURK</name>
<sequence>MQDTTGEAPRPTASSLALPMAHVSASSESRVRLASESLEAELVPGWGGRLARLRSIVEGYDLVAPLEQWTAEPFGWPRRGAYPLIPYSNRIAHARLAVLDQMYALPPHPPSVPHTLHGVCQTLPWQCVAQTQRHATLCVDYVGAEWPWPIHAEQTFELEGSELTLRLAVENRADTPMPAGLGWHPYFCVKGDCVVSFEAGQKWAIGTDYLPDGVRTRSDRPVVVRSDDWSTNEYAGYFSEWSGRAVLSVAGGSLEMHVSELLSHLVVFAPAGANFVCIEPVSHVANAFNLAHGGVQGTGCRMLEPGESMQAMIRLRWKPKDSVSG</sequence>
<protein>
    <submittedName>
        <fullName evidence="1">Galactose mutarotase</fullName>
    </submittedName>
</protein>
<dbReference type="Pfam" id="PF01263">
    <property type="entry name" value="Aldose_epim"/>
    <property type="match status" value="1"/>
</dbReference>
<reference evidence="2" key="1">
    <citation type="journal article" date="2019" name="Int. J. Syst. Evol. Microbiol.">
        <title>The Global Catalogue of Microorganisms (GCM) 10K type strain sequencing project: providing services to taxonomists for standard genome sequencing and annotation.</title>
        <authorList>
            <consortium name="The Broad Institute Genomics Platform"/>
            <consortium name="The Broad Institute Genome Sequencing Center for Infectious Disease"/>
            <person name="Wu L."/>
            <person name="Ma J."/>
        </authorList>
    </citation>
    <scope>NUCLEOTIDE SEQUENCE [LARGE SCALE GENOMIC DNA]</scope>
    <source>
        <strain evidence="2">CGMCC 1.15103</strain>
    </source>
</reference>
<comment type="caution">
    <text evidence="1">The sequence shown here is derived from an EMBL/GenBank/DDBJ whole genome shotgun (WGS) entry which is preliminary data.</text>
</comment>
<dbReference type="InterPro" id="IPR008183">
    <property type="entry name" value="Aldose_1/G6P_1-epimerase"/>
</dbReference>
<dbReference type="InterPro" id="IPR014718">
    <property type="entry name" value="GH-type_carb-bd"/>
</dbReference>
<dbReference type="InterPro" id="IPR011013">
    <property type="entry name" value="Gal_mutarotase_sf_dom"/>
</dbReference>
<dbReference type="Gene3D" id="2.70.98.10">
    <property type="match status" value="1"/>
</dbReference>
<dbReference type="RefSeq" id="WP_115783064.1">
    <property type="nucleotide sequence ID" value="NZ_CADIKJ010000031.1"/>
</dbReference>